<protein>
    <submittedName>
        <fullName evidence="2">Uncharacterized protein</fullName>
    </submittedName>
</protein>
<reference evidence="2" key="2">
    <citation type="submission" date="2023-05" db="EMBL/GenBank/DDBJ databases">
        <authorList>
            <consortium name="Lawrence Berkeley National Laboratory"/>
            <person name="Steindorff A."/>
            <person name="Hensen N."/>
            <person name="Bonometti L."/>
            <person name="Westerberg I."/>
            <person name="Brannstrom I.O."/>
            <person name="Guillou S."/>
            <person name="Cros-Aarteil S."/>
            <person name="Calhoun S."/>
            <person name="Haridas S."/>
            <person name="Kuo A."/>
            <person name="Mondo S."/>
            <person name="Pangilinan J."/>
            <person name="Riley R."/>
            <person name="Labutti K."/>
            <person name="Andreopoulos B."/>
            <person name="Lipzen A."/>
            <person name="Chen C."/>
            <person name="Yanf M."/>
            <person name="Daum C."/>
            <person name="Ng V."/>
            <person name="Clum A."/>
            <person name="Ohm R."/>
            <person name="Martin F."/>
            <person name="Silar P."/>
            <person name="Natvig D."/>
            <person name="Lalanne C."/>
            <person name="Gautier V."/>
            <person name="Ament-Velasquez S.L."/>
            <person name="Kruys A."/>
            <person name="Hutchinson M.I."/>
            <person name="Powell A.J."/>
            <person name="Barry K."/>
            <person name="Miller A.N."/>
            <person name="Grigoriev I.V."/>
            <person name="Debuchy R."/>
            <person name="Gladieux P."/>
            <person name="Thoren M.H."/>
            <person name="Johannesson H."/>
        </authorList>
    </citation>
    <scope>NUCLEOTIDE SEQUENCE</scope>
    <source>
        <strain evidence="2">CBS 757.83</strain>
    </source>
</reference>
<accession>A0AAN6T3L9</accession>
<sequence>MLVFALAMKRTGIRSCPYDNLPLSRSATLSLDEGPATDRTDSEPQGLASLSGCSQEPSVFEMQGKPRKTLKLACGMREATVYGTASWPGSASRSNHRWGAIVSCTAKGGLTTALGRYCPTRLADLPLFLRFLAASETHALVRACCWTGHWGRCMAWIDSAY</sequence>
<dbReference type="EMBL" id="MU863627">
    <property type="protein sequence ID" value="KAK4103885.1"/>
    <property type="molecule type" value="Genomic_DNA"/>
</dbReference>
<organism evidence="2 3">
    <name type="scientific">Parathielavia hyrcaniae</name>
    <dbReference type="NCBI Taxonomy" id="113614"/>
    <lineage>
        <taxon>Eukaryota</taxon>
        <taxon>Fungi</taxon>
        <taxon>Dikarya</taxon>
        <taxon>Ascomycota</taxon>
        <taxon>Pezizomycotina</taxon>
        <taxon>Sordariomycetes</taxon>
        <taxon>Sordariomycetidae</taxon>
        <taxon>Sordariales</taxon>
        <taxon>Chaetomiaceae</taxon>
        <taxon>Parathielavia</taxon>
    </lineage>
</organism>
<dbReference type="AlphaFoldDB" id="A0AAN6T3L9"/>
<gene>
    <name evidence="2" type="ORF">N658DRAFT_234493</name>
</gene>
<proteinExistence type="predicted"/>
<name>A0AAN6T3L9_9PEZI</name>
<evidence type="ECO:0000256" key="1">
    <source>
        <dbReference type="SAM" id="MobiDB-lite"/>
    </source>
</evidence>
<comment type="caution">
    <text evidence="2">The sequence shown here is derived from an EMBL/GenBank/DDBJ whole genome shotgun (WGS) entry which is preliminary data.</text>
</comment>
<keyword evidence="3" id="KW-1185">Reference proteome</keyword>
<feature type="region of interest" description="Disordered" evidence="1">
    <location>
        <begin position="30"/>
        <end position="52"/>
    </location>
</feature>
<reference evidence="2" key="1">
    <citation type="journal article" date="2023" name="Mol. Phylogenet. Evol.">
        <title>Genome-scale phylogeny and comparative genomics of the fungal order Sordariales.</title>
        <authorList>
            <person name="Hensen N."/>
            <person name="Bonometti L."/>
            <person name="Westerberg I."/>
            <person name="Brannstrom I.O."/>
            <person name="Guillou S."/>
            <person name="Cros-Aarteil S."/>
            <person name="Calhoun S."/>
            <person name="Haridas S."/>
            <person name="Kuo A."/>
            <person name="Mondo S."/>
            <person name="Pangilinan J."/>
            <person name="Riley R."/>
            <person name="LaButti K."/>
            <person name="Andreopoulos B."/>
            <person name="Lipzen A."/>
            <person name="Chen C."/>
            <person name="Yan M."/>
            <person name="Daum C."/>
            <person name="Ng V."/>
            <person name="Clum A."/>
            <person name="Steindorff A."/>
            <person name="Ohm R.A."/>
            <person name="Martin F."/>
            <person name="Silar P."/>
            <person name="Natvig D.O."/>
            <person name="Lalanne C."/>
            <person name="Gautier V."/>
            <person name="Ament-Velasquez S.L."/>
            <person name="Kruys A."/>
            <person name="Hutchinson M.I."/>
            <person name="Powell A.J."/>
            <person name="Barry K."/>
            <person name="Miller A.N."/>
            <person name="Grigoriev I.V."/>
            <person name="Debuchy R."/>
            <person name="Gladieux P."/>
            <person name="Hiltunen Thoren M."/>
            <person name="Johannesson H."/>
        </authorList>
    </citation>
    <scope>NUCLEOTIDE SEQUENCE</scope>
    <source>
        <strain evidence="2">CBS 757.83</strain>
    </source>
</reference>
<dbReference type="Proteomes" id="UP001305647">
    <property type="component" value="Unassembled WGS sequence"/>
</dbReference>
<evidence type="ECO:0000313" key="2">
    <source>
        <dbReference type="EMBL" id="KAK4103885.1"/>
    </source>
</evidence>
<evidence type="ECO:0000313" key="3">
    <source>
        <dbReference type="Proteomes" id="UP001305647"/>
    </source>
</evidence>